<feature type="compositionally biased region" description="Basic and acidic residues" evidence="1">
    <location>
        <begin position="7"/>
        <end position="16"/>
    </location>
</feature>
<gene>
    <name evidence="2" type="ORF">PENTCL1PPCAC_10070</name>
    <name evidence="3" type="ORF">PENTCL1PPCAC_10071</name>
</gene>
<dbReference type="Proteomes" id="UP001432027">
    <property type="component" value="Unassembled WGS sequence"/>
</dbReference>
<evidence type="ECO:0000256" key="1">
    <source>
        <dbReference type="SAM" id="MobiDB-lite"/>
    </source>
</evidence>
<organism evidence="2 4">
    <name type="scientific">Pristionchus entomophagus</name>
    <dbReference type="NCBI Taxonomy" id="358040"/>
    <lineage>
        <taxon>Eukaryota</taxon>
        <taxon>Metazoa</taxon>
        <taxon>Ecdysozoa</taxon>
        <taxon>Nematoda</taxon>
        <taxon>Chromadorea</taxon>
        <taxon>Rhabditida</taxon>
        <taxon>Rhabditina</taxon>
        <taxon>Diplogasteromorpha</taxon>
        <taxon>Diplogasteroidea</taxon>
        <taxon>Neodiplogasteridae</taxon>
        <taxon>Pristionchus</taxon>
    </lineage>
</organism>
<keyword evidence="4" id="KW-1185">Reference proteome</keyword>
<comment type="caution">
    <text evidence="2">The sequence shown here is derived from an EMBL/GenBank/DDBJ whole genome shotgun (WGS) entry which is preliminary data.</text>
</comment>
<dbReference type="EMBL" id="BTSX01000003">
    <property type="protein sequence ID" value="GMS87896.1"/>
    <property type="molecule type" value="Genomic_DNA"/>
</dbReference>
<reference evidence="2" key="1">
    <citation type="submission" date="2023-10" db="EMBL/GenBank/DDBJ databases">
        <title>Genome assembly of Pristionchus species.</title>
        <authorList>
            <person name="Yoshida K."/>
            <person name="Sommer R.J."/>
        </authorList>
    </citation>
    <scope>NUCLEOTIDE SEQUENCE</scope>
    <source>
        <strain evidence="2">RS0144</strain>
    </source>
</reference>
<dbReference type="EMBL" id="BTSX01000003">
    <property type="protein sequence ID" value="GMS87895.1"/>
    <property type="molecule type" value="Genomic_DNA"/>
</dbReference>
<feature type="non-terminal residue" evidence="2">
    <location>
        <position position="100"/>
    </location>
</feature>
<sequence length="100" mass="11054">ARRTKNKKDVPDENRENIGPMGKNESEQGNVKRSKNLRGSDATPSRRTRAAVATASEEKAKSLILFTPTQGELSASEGYSSQEEDEEETKNEGEVELDSR</sequence>
<feature type="compositionally biased region" description="Low complexity" evidence="1">
    <location>
        <begin position="42"/>
        <end position="55"/>
    </location>
</feature>
<evidence type="ECO:0000313" key="2">
    <source>
        <dbReference type="EMBL" id="GMS87895.1"/>
    </source>
</evidence>
<feature type="compositionally biased region" description="Polar residues" evidence="1">
    <location>
        <begin position="67"/>
        <end position="81"/>
    </location>
</feature>
<name>A0AAV5SYP6_9BILA</name>
<dbReference type="AlphaFoldDB" id="A0AAV5SYP6"/>
<evidence type="ECO:0000313" key="3">
    <source>
        <dbReference type="EMBL" id="GMS87896.1"/>
    </source>
</evidence>
<accession>A0AAV5SYP6</accession>
<evidence type="ECO:0000313" key="4">
    <source>
        <dbReference type="Proteomes" id="UP001432027"/>
    </source>
</evidence>
<feature type="non-terminal residue" evidence="2">
    <location>
        <position position="1"/>
    </location>
</feature>
<proteinExistence type="predicted"/>
<feature type="region of interest" description="Disordered" evidence="1">
    <location>
        <begin position="1"/>
        <end position="100"/>
    </location>
</feature>
<protein>
    <submittedName>
        <fullName evidence="2">Uncharacterized protein</fullName>
    </submittedName>
</protein>
<feature type="compositionally biased region" description="Basic and acidic residues" evidence="1">
    <location>
        <begin position="90"/>
        <end position="100"/>
    </location>
</feature>